<keyword evidence="1" id="KW-0223">Dioxygenase</keyword>
<accession>A0A1I6S8G3</accession>
<sequence>MFFISTVGCSQDKMTPQLIGGPCEGCEAVFEYAGTRLNATDTLPDFNNDGPRLRVSGTVYLPDGKSPAKDVILYVYHTDQDGVYPAKGTETGWGKRHGYIRSWIKTNNKGQYTFYTLKPGVYPNRSAAAHIHLTILEPNGKYYWVESYLFEGDSLLTAAEKEQLNPRGGGSGILTFTKEGDLLVGKRDLILGRNVPGYSDKD</sequence>
<proteinExistence type="predicted"/>
<dbReference type="EMBL" id="FPAG01000004">
    <property type="protein sequence ID" value="SFS73184.1"/>
    <property type="molecule type" value="Genomic_DNA"/>
</dbReference>
<dbReference type="PANTHER" id="PTHR33711">
    <property type="entry name" value="DIOXYGENASE, PUTATIVE (AFU_ORTHOLOGUE AFUA_2G02910)-RELATED"/>
    <property type="match status" value="1"/>
</dbReference>
<gene>
    <name evidence="1" type="ORF">SAMN04487906_1470</name>
</gene>
<dbReference type="GO" id="GO:0005506">
    <property type="term" value="F:iron ion binding"/>
    <property type="evidence" value="ECO:0007669"/>
    <property type="project" value="InterPro"/>
</dbReference>
<dbReference type="Gene3D" id="2.60.130.10">
    <property type="entry name" value="Aromatic compound dioxygenase"/>
    <property type="match status" value="1"/>
</dbReference>
<organism evidence="1 2">
    <name type="scientific">Zhouia amylolytica</name>
    <dbReference type="NCBI Taxonomy" id="376730"/>
    <lineage>
        <taxon>Bacteria</taxon>
        <taxon>Pseudomonadati</taxon>
        <taxon>Bacteroidota</taxon>
        <taxon>Flavobacteriia</taxon>
        <taxon>Flavobacteriales</taxon>
        <taxon>Flavobacteriaceae</taxon>
        <taxon>Zhouia</taxon>
    </lineage>
</organism>
<name>A0A1I6S8G3_9FLAO</name>
<dbReference type="InterPro" id="IPR015889">
    <property type="entry name" value="Intradiol_dOase_core"/>
</dbReference>
<evidence type="ECO:0000313" key="2">
    <source>
        <dbReference type="Proteomes" id="UP000183209"/>
    </source>
</evidence>
<reference evidence="1 2" key="1">
    <citation type="submission" date="2016-10" db="EMBL/GenBank/DDBJ databases">
        <authorList>
            <person name="de Groot N.N."/>
        </authorList>
    </citation>
    <scope>NUCLEOTIDE SEQUENCE [LARGE SCALE GENOMIC DNA]</scope>
    <source>
        <strain evidence="1 2">CGMCC 1.6114</strain>
    </source>
</reference>
<dbReference type="PANTHER" id="PTHR33711:SF10">
    <property type="entry name" value="INTRADIOL RING-CLEAVAGE DIOXYGENASES DOMAIN-CONTAINING PROTEIN"/>
    <property type="match status" value="1"/>
</dbReference>
<dbReference type="AlphaFoldDB" id="A0A1I6S8G3"/>
<evidence type="ECO:0000313" key="1">
    <source>
        <dbReference type="EMBL" id="SFS73184.1"/>
    </source>
</evidence>
<dbReference type="SUPFAM" id="SSF49482">
    <property type="entry name" value="Aromatic compound dioxygenase"/>
    <property type="match status" value="1"/>
</dbReference>
<dbReference type="Proteomes" id="UP000183209">
    <property type="component" value="Unassembled WGS sequence"/>
</dbReference>
<keyword evidence="1" id="KW-0560">Oxidoreductase</keyword>
<protein>
    <submittedName>
        <fullName evidence="1">Protocatechuate 3,4-dioxygenase beta subunit</fullName>
    </submittedName>
</protein>
<dbReference type="InterPro" id="IPR050770">
    <property type="entry name" value="Intradiol_RC_Dioxygenase"/>
</dbReference>
<dbReference type="GO" id="GO:0016702">
    <property type="term" value="F:oxidoreductase activity, acting on single donors with incorporation of molecular oxygen, incorporation of two atoms of oxygen"/>
    <property type="evidence" value="ECO:0007669"/>
    <property type="project" value="InterPro"/>
</dbReference>